<organism evidence="2 3">
    <name type="scientific">Malassezia furfur</name>
    <name type="common">Pityriasis versicolor infection agent</name>
    <name type="synonym">Pityrosporum furfur</name>
    <dbReference type="NCBI Taxonomy" id="55194"/>
    <lineage>
        <taxon>Eukaryota</taxon>
        <taxon>Fungi</taxon>
        <taxon>Dikarya</taxon>
        <taxon>Basidiomycota</taxon>
        <taxon>Ustilaginomycotina</taxon>
        <taxon>Malasseziomycetes</taxon>
        <taxon>Malasseziales</taxon>
        <taxon>Malasseziaceae</taxon>
        <taxon>Malassezia</taxon>
    </lineage>
</organism>
<keyword evidence="3" id="KW-1185">Reference proteome</keyword>
<feature type="compositionally biased region" description="Acidic residues" evidence="1">
    <location>
        <begin position="110"/>
        <end position="128"/>
    </location>
</feature>
<evidence type="ECO:0000313" key="3">
    <source>
        <dbReference type="Proteomes" id="UP000818624"/>
    </source>
</evidence>
<feature type="compositionally biased region" description="Low complexity" evidence="1">
    <location>
        <begin position="32"/>
        <end position="48"/>
    </location>
</feature>
<accession>A0ABY8EPL4</accession>
<feature type="region of interest" description="Disordered" evidence="1">
    <location>
        <begin position="1"/>
        <end position="55"/>
    </location>
</feature>
<protein>
    <submittedName>
        <fullName evidence="2">Uncharacterized protein</fullName>
    </submittedName>
</protein>
<name>A0ABY8EPL4_MALFU</name>
<proteinExistence type="predicted"/>
<dbReference type="Proteomes" id="UP000818624">
    <property type="component" value="Chromosome 1"/>
</dbReference>
<feature type="compositionally biased region" description="Basic and acidic residues" evidence="1">
    <location>
        <begin position="98"/>
        <end position="109"/>
    </location>
</feature>
<evidence type="ECO:0000256" key="1">
    <source>
        <dbReference type="SAM" id="MobiDB-lite"/>
    </source>
</evidence>
<reference evidence="2 3" key="1">
    <citation type="journal article" date="2020" name="Elife">
        <title>Loss of centromere function drives karyotype evolution in closely related Malassezia species.</title>
        <authorList>
            <person name="Sankaranarayanan S.R."/>
            <person name="Ianiri G."/>
            <person name="Coelho M.A."/>
            <person name="Reza M.H."/>
            <person name="Thimmappa B.C."/>
            <person name="Ganguly P."/>
            <person name="Vadnala R.N."/>
            <person name="Sun S."/>
            <person name="Siddharthan R."/>
            <person name="Tellgren-Roth C."/>
            <person name="Dawson T.L."/>
            <person name="Heitman J."/>
            <person name="Sanyal K."/>
        </authorList>
    </citation>
    <scope>NUCLEOTIDE SEQUENCE [LARGE SCALE GENOMIC DNA]</scope>
    <source>
        <strain evidence="2">CBS14141</strain>
    </source>
</reference>
<dbReference type="Pfam" id="PF10175">
    <property type="entry name" value="MPP6"/>
    <property type="match status" value="1"/>
</dbReference>
<sequence>MSKQLSSRLQGLKFMQRKAAQAPADTEDVTAHEASAPAAEASASTPTTQEQWVMPDSARVRVARQPPAPKAIHWDAWLTAALDETKETRPTTRRRVFGKWDKPAARHAESEDEFASDDDDDDDDDEEERYASAHSDLSSPEPGFRKPPSASGPPTTQRKRVAQDQGNRRRKLASVASSQQSLRKTKKDTVKRLR</sequence>
<feature type="region of interest" description="Disordered" evidence="1">
    <location>
        <begin position="82"/>
        <end position="194"/>
    </location>
</feature>
<evidence type="ECO:0000313" key="2">
    <source>
        <dbReference type="EMBL" id="WFD46854.1"/>
    </source>
</evidence>
<dbReference type="EMBL" id="CP046234">
    <property type="protein sequence ID" value="WFD46854.1"/>
    <property type="molecule type" value="Genomic_DNA"/>
</dbReference>
<gene>
    <name evidence="2" type="ORF">GLX27_001496</name>
</gene>